<feature type="repeat" description="ANK" evidence="3">
    <location>
        <begin position="84"/>
        <end position="116"/>
    </location>
</feature>
<dbReference type="EnsemblMetazoa" id="Aqu2.1.16012_001">
    <property type="protein sequence ID" value="Aqu2.1.16012_001"/>
    <property type="gene ID" value="Aqu2.1.16012"/>
</dbReference>
<dbReference type="PANTHER" id="PTHR24198">
    <property type="entry name" value="ANKYRIN REPEAT AND PROTEIN KINASE DOMAIN-CONTAINING PROTEIN"/>
    <property type="match status" value="1"/>
</dbReference>
<evidence type="ECO:0000256" key="4">
    <source>
        <dbReference type="SAM" id="MobiDB-lite"/>
    </source>
</evidence>
<dbReference type="PANTHER" id="PTHR24198:SF165">
    <property type="entry name" value="ANKYRIN REPEAT-CONTAINING PROTEIN-RELATED"/>
    <property type="match status" value="1"/>
</dbReference>
<dbReference type="eggNOG" id="KOG4412">
    <property type="taxonomic scope" value="Eukaryota"/>
</dbReference>
<evidence type="ECO:0000313" key="5">
    <source>
        <dbReference type="EnsemblMetazoa" id="Aqu2.1.16012_001"/>
    </source>
</evidence>
<reference evidence="5" key="1">
    <citation type="submission" date="2017-05" db="UniProtKB">
        <authorList>
            <consortium name="EnsemblMetazoa"/>
        </authorList>
    </citation>
    <scope>IDENTIFICATION</scope>
</reference>
<sequence>MASRSLPPKTFRSPSKEEGDSSLHSHSYHGDYSAALMLILANEDINARNNIGETPLHHATSQGHLEIMMLLLDASAEVNAQDKEFFTPLHQALIHGNRNATELLLSYGARLFNEDVVSDTMSPVDFSDHVPVCNDLLKEAQGNRVYVCVYVFECGTE</sequence>
<protein>
    <submittedName>
        <fullName evidence="5">Uncharacterized protein</fullName>
    </submittedName>
</protein>
<dbReference type="InterPro" id="IPR036770">
    <property type="entry name" value="Ankyrin_rpt-contain_sf"/>
</dbReference>
<keyword evidence="1" id="KW-0677">Repeat</keyword>
<dbReference type="SUPFAM" id="SSF48403">
    <property type="entry name" value="Ankyrin repeat"/>
    <property type="match status" value="1"/>
</dbReference>
<organism evidence="5">
    <name type="scientific">Amphimedon queenslandica</name>
    <name type="common">Sponge</name>
    <dbReference type="NCBI Taxonomy" id="400682"/>
    <lineage>
        <taxon>Eukaryota</taxon>
        <taxon>Metazoa</taxon>
        <taxon>Porifera</taxon>
        <taxon>Demospongiae</taxon>
        <taxon>Heteroscleromorpha</taxon>
        <taxon>Haplosclerida</taxon>
        <taxon>Niphatidae</taxon>
        <taxon>Amphimedon</taxon>
    </lineage>
</organism>
<evidence type="ECO:0000256" key="3">
    <source>
        <dbReference type="PROSITE-ProRule" id="PRU00023"/>
    </source>
</evidence>
<name>A0A1X7TMJ7_AMPQE</name>
<dbReference type="PROSITE" id="PS50088">
    <property type="entry name" value="ANK_REPEAT"/>
    <property type="match status" value="3"/>
</dbReference>
<feature type="region of interest" description="Disordered" evidence="4">
    <location>
        <begin position="1"/>
        <end position="25"/>
    </location>
</feature>
<feature type="repeat" description="ANK" evidence="3">
    <location>
        <begin position="51"/>
        <end position="83"/>
    </location>
</feature>
<dbReference type="PRINTS" id="PR01415">
    <property type="entry name" value="ANKYRIN"/>
</dbReference>
<dbReference type="Pfam" id="PF12796">
    <property type="entry name" value="Ank_2"/>
    <property type="match status" value="1"/>
</dbReference>
<feature type="repeat" description="ANK" evidence="3">
    <location>
        <begin position="18"/>
        <end position="50"/>
    </location>
</feature>
<dbReference type="STRING" id="400682.A0A1X7TMJ7"/>
<dbReference type="InParanoid" id="A0A1X7TMJ7"/>
<evidence type="ECO:0000256" key="1">
    <source>
        <dbReference type="ARBA" id="ARBA00022737"/>
    </source>
</evidence>
<dbReference type="AlphaFoldDB" id="A0A1X7TMJ7"/>
<dbReference type="InterPro" id="IPR002110">
    <property type="entry name" value="Ankyrin_rpt"/>
</dbReference>
<proteinExistence type="predicted"/>
<accession>A0A1X7TMJ7</accession>
<dbReference type="Gene3D" id="1.25.40.20">
    <property type="entry name" value="Ankyrin repeat-containing domain"/>
    <property type="match status" value="1"/>
</dbReference>
<dbReference type="SMART" id="SM00248">
    <property type="entry name" value="ANK"/>
    <property type="match status" value="3"/>
</dbReference>
<feature type="compositionally biased region" description="Basic and acidic residues" evidence="4">
    <location>
        <begin position="14"/>
        <end position="23"/>
    </location>
</feature>
<evidence type="ECO:0000256" key="2">
    <source>
        <dbReference type="ARBA" id="ARBA00023043"/>
    </source>
</evidence>
<keyword evidence="2 3" id="KW-0040">ANK repeat</keyword>
<dbReference type="PROSITE" id="PS50297">
    <property type="entry name" value="ANK_REP_REGION"/>
    <property type="match status" value="2"/>
</dbReference>